<dbReference type="EMBL" id="CP003359">
    <property type="protein sequence ID" value="AGB41233.1"/>
    <property type="molecule type" value="Genomic_DNA"/>
</dbReference>
<keyword evidence="2 3" id="KW-1133">Transmembrane helix</keyword>
<dbReference type="Pfam" id="PF07155">
    <property type="entry name" value="ECF-ribofla_trS"/>
    <property type="match status" value="1"/>
</dbReference>
<dbReference type="PANTHER" id="PTHR37815:SF3">
    <property type="entry name" value="UPF0397 PROTEIN SPR0429"/>
    <property type="match status" value="1"/>
</dbReference>
<feature type="transmembrane region" description="Helical" evidence="3">
    <location>
        <begin position="6"/>
        <end position="29"/>
    </location>
</feature>
<organism evidence="4 5">
    <name type="scientific">Halobacteroides halobius (strain ATCC 35273 / DSM 5150 / MD-1)</name>
    <dbReference type="NCBI Taxonomy" id="748449"/>
    <lineage>
        <taxon>Bacteria</taxon>
        <taxon>Bacillati</taxon>
        <taxon>Bacillota</taxon>
        <taxon>Clostridia</taxon>
        <taxon>Halanaerobiales</taxon>
        <taxon>Halobacteroidaceae</taxon>
        <taxon>Halobacteroides</taxon>
    </lineage>
</organism>
<dbReference type="RefSeq" id="WP_015326955.1">
    <property type="nucleotide sequence ID" value="NC_019978.1"/>
</dbReference>
<gene>
    <name evidence="4" type="ordered locus">Halha_1287</name>
</gene>
<keyword evidence="5" id="KW-1185">Reference proteome</keyword>
<evidence type="ECO:0000256" key="2">
    <source>
        <dbReference type="ARBA" id="ARBA00022989"/>
    </source>
</evidence>
<dbReference type="InterPro" id="IPR009825">
    <property type="entry name" value="ECF_substrate-spec-like"/>
</dbReference>
<feature type="transmembrane region" description="Helical" evidence="3">
    <location>
        <begin position="72"/>
        <end position="95"/>
    </location>
</feature>
<dbReference type="Proteomes" id="UP000010880">
    <property type="component" value="Chromosome"/>
</dbReference>
<evidence type="ECO:0000256" key="1">
    <source>
        <dbReference type="ARBA" id="ARBA00022692"/>
    </source>
</evidence>
<reference evidence="5" key="1">
    <citation type="submission" date="2012-02" db="EMBL/GenBank/DDBJ databases">
        <title>The complete genome of Halobacteroides halobius DSM 5150.</title>
        <authorList>
            <person name="Lucas S."/>
            <person name="Copeland A."/>
            <person name="Lapidus A."/>
            <person name="Glavina del Rio T."/>
            <person name="Dalin E."/>
            <person name="Tice H."/>
            <person name="Bruce D."/>
            <person name="Goodwin L."/>
            <person name="Pitluck S."/>
            <person name="Peters L."/>
            <person name="Mikhailova N."/>
            <person name="Gu W."/>
            <person name="Kyrpides N."/>
            <person name="Mavromatis K."/>
            <person name="Ivanova N."/>
            <person name="Brettin T."/>
            <person name="Detter J.C."/>
            <person name="Han C."/>
            <person name="Larimer F."/>
            <person name="Land M."/>
            <person name="Hauser L."/>
            <person name="Markowitz V."/>
            <person name="Cheng J.-F."/>
            <person name="Hugenholtz P."/>
            <person name="Woyke T."/>
            <person name="Wu D."/>
            <person name="Tindall B."/>
            <person name="Pomrenke H."/>
            <person name="Brambilla E."/>
            <person name="Klenk H.-P."/>
            <person name="Eisen J.A."/>
        </authorList>
    </citation>
    <scope>NUCLEOTIDE SEQUENCE [LARGE SCALE GENOMIC DNA]</scope>
    <source>
        <strain evidence="5">ATCC 35273 / DSM 5150 / MD-1</strain>
    </source>
</reference>
<evidence type="ECO:0000313" key="5">
    <source>
        <dbReference type="Proteomes" id="UP000010880"/>
    </source>
</evidence>
<feature type="transmembrane region" description="Helical" evidence="3">
    <location>
        <begin position="107"/>
        <end position="124"/>
    </location>
</feature>
<keyword evidence="3" id="KW-0472">Membrane</keyword>
<dbReference type="GO" id="GO:0016020">
    <property type="term" value="C:membrane"/>
    <property type="evidence" value="ECO:0007669"/>
    <property type="project" value="InterPro"/>
</dbReference>
<dbReference type="HOGENOM" id="CLU_084705_1_0_9"/>
<dbReference type="PANTHER" id="PTHR37815">
    <property type="entry name" value="UPF0397 PROTEIN BC_2624-RELATED"/>
    <property type="match status" value="1"/>
</dbReference>
<dbReference type="KEGG" id="hhl:Halha_1287"/>
<dbReference type="STRING" id="748449.Halha_1287"/>
<dbReference type="AlphaFoldDB" id="L0KAX0"/>
<feature type="transmembrane region" description="Helical" evidence="3">
    <location>
        <begin position="41"/>
        <end position="66"/>
    </location>
</feature>
<proteinExistence type="predicted"/>
<evidence type="ECO:0000256" key="3">
    <source>
        <dbReference type="SAM" id="Phobius"/>
    </source>
</evidence>
<protein>
    <submittedName>
        <fullName evidence="4">Putative membrane protein</fullName>
    </submittedName>
</protein>
<accession>L0KAX0</accession>
<dbReference type="eggNOG" id="COG4720">
    <property type="taxonomic scope" value="Bacteria"/>
</dbReference>
<dbReference type="PATRIC" id="fig|748449.3.peg.1246"/>
<feature type="transmembrane region" description="Helical" evidence="3">
    <location>
        <begin position="144"/>
        <end position="162"/>
    </location>
</feature>
<evidence type="ECO:0000313" key="4">
    <source>
        <dbReference type="EMBL" id="AGB41233.1"/>
    </source>
</evidence>
<dbReference type="Gene3D" id="1.10.1760.20">
    <property type="match status" value="1"/>
</dbReference>
<dbReference type="OrthoDB" id="411368at2"/>
<keyword evidence="1 3" id="KW-0812">Transmembrane</keyword>
<sequence>MNQNIRQIVLGGLLITLVTIGTMVIKVPMPATNGYIHIGDSMIYLVAILFGPKLGFIAAGVGSALADLFSGYTHWAIPTFVIKGIEGLIIGTIAMRNYTETSIRLRDIIATTIGGTWMVIGYFIAGTIMRGSWAAALGGIPGNLTQAIGGMVIAFPIIFALLRANVLEIVTD</sequence>
<name>L0KAX0_HALHC</name>